<name>A0A5N7ARL2_9EURO</name>
<dbReference type="AlphaFoldDB" id="A0A5N7ARL2"/>
<dbReference type="GO" id="GO:0016709">
    <property type="term" value="F:oxidoreductase activity, acting on paired donors, with incorporation or reduction of molecular oxygen, NAD(P)H as one donor, and incorporation of one atom of oxygen"/>
    <property type="evidence" value="ECO:0007669"/>
    <property type="project" value="UniProtKB-ARBA"/>
</dbReference>
<dbReference type="InterPro" id="IPR036188">
    <property type="entry name" value="FAD/NAD-bd_sf"/>
</dbReference>
<comment type="cofactor">
    <cofactor evidence="1">
        <name>FAD</name>
        <dbReference type="ChEBI" id="CHEBI:57692"/>
    </cofactor>
</comment>
<dbReference type="PANTHER" id="PTHR43004:SF19">
    <property type="entry name" value="BINDING MONOOXYGENASE, PUTATIVE (JCVI)-RELATED"/>
    <property type="match status" value="1"/>
</dbReference>
<dbReference type="OrthoDB" id="2096480at2759"/>
<dbReference type="Gene3D" id="3.30.70.2450">
    <property type="match status" value="1"/>
</dbReference>
<keyword evidence="3" id="KW-0274">FAD</keyword>
<organism evidence="6 7">
    <name type="scientific">Aspergillus bertholletiae</name>
    <dbReference type="NCBI Taxonomy" id="1226010"/>
    <lineage>
        <taxon>Eukaryota</taxon>
        <taxon>Fungi</taxon>
        <taxon>Dikarya</taxon>
        <taxon>Ascomycota</taxon>
        <taxon>Pezizomycotina</taxon>
        <taxon>Eurotiomycetes</taxon>
        <taxon>Eurotiomycetidae</taxon>
        <taxon>Eurotiales</taxon>
        <taxon>Aspergillaceae</taxon>
        <taxon>Aspergillus</taxon>
        <taxon>Aspergillus subgen. Circumdati</taxon>
    </lineage>
</organism>
<dbReference type="EMBL" id="ML736356">
    <property type="protein sequence ID" value="KAE8372492.1"/>
    <property type="molecule type" value="Genomic_DNA"/>
</dbReference>
<dbReference type="Proteomes" id="UP000326198">
    <property type="component" value="Unassembled WGS sequence"/>
</dbReference>
<dbReference type="GO" id="GO:0071949">
    <property type="term" value="F:FAD binding"/>
    <property type="evidence" value="ECO:0007669"/>
    <property type="project" value="InterPro"/>
</dbReference>
<evidence type="ECO:0000313" key="6">
    <source>
        <dbReference type="EMBL" id="KAE8372492.1"/>
    </source>
</evidence>
<dbReference type="InterPro" id="IPR002938">
    <property type="entry name" value="FAD-bd"/>
</dbReference>
<protein>
    <submittedName>
        <fullName evidence="6">FAD binding domain-containing protein</fullName>
    </submittedName>
</protein>
<evidence type="ECO:0000259" key="5">
    <source>
        <dbReference type="Pfam" id="PF01494"/>
    </source>
</evidence>
<keyword evidence="7" id="KW-1185">Reference proteome</keyword>
<evidence type="ECO:0000256" key="2">
    <source>
        <dbReference type="ARBA" id="ARBA00022630"/>
    </source>
</evidence>
<evidence type="ECO:0000256" key="1">
    <source>
        <dbReference type="ARBA" id="ARBA00001974"/>
    </source>
</evidence>
<keyword evidence="2" id="KW-0285">Flavoprotein</keyword>
<feature type="domain" description="FAD-binding" evidence="5">
    <location>
        <begin position="4"/>
        <end position="349"/>
    </location>
</feature>
<evidence type="ECO:0000256" key="4">
    <source>
        <dbReference type="ARBA" id="ARBA00023002"/>
    </source>
</evidence>
<dbReference type="Pfam" id="PF01494">
    <property type="entry name" value="FAD_binding_3"/>
    <property type="match status" value="1"/>
</dbReference>
<reference evidence="6 7" key="1">
    <citation type="submission" date="2019-04" db="EMBL/GenBank/DDBJ databases">
        <title>Friends and foes A comparative genomics studyof 23 Aspergillus species from section Flavi.</title>
        <authorList>
            <consortium name="DOE Joint Genome Institute"/>
            <person name="Kjaerbolling I."/>
            <person name="Vesth T."/>
            <person name="Frisvad J.C."/>
            <person name="Nybo J.L."/>
            <person name="Theobald S."/>
            <person name="Kildgaard S."/>
            <person name="Isbrandt T."/>
            <person name="Kuo A."/>
            <person name="Sato A."/>
            <person name="Lyhne E.K."/>
            <person name="Kogle M.E."/>
            <person name="Wiebenga A."/>
            <person name="Kun R.S."/>
            <person name="Lubbers R.J."/>
            <person name="Makela M.R."/>
            <person name="Barry K."/>
            <person name="Chovatia M."/>
            <person name="Clum A."/>
            <person name="Daum C."/>
            <person name="Haridas S."/>
            <person name="He G."/>
            <person name="LaButti K."/>
            <person name="Lipzen A."/>
            <person name="Mondo S."/>
            <person name="Riley R."/>
            <person name="Salamov A."/>
            <person name="Simmons B.A."/>
            <person name="Magnuson J.K."/>
            <person name="Henrissat B."/>
            <person name="Mortensen U.H."/>
            <person name="Larsen T.O."/>
            <person name="Devries R.P."/>
            <person name="Grigoriev I.V."/>
            <person name="Machida M."/>
            <person name="Baker S.E."/>
            <person name="Andersen M.R."/>
        </authorList>
    </citation>
    <scope>NUCLEOTIDE SEQUENCE [LARGE SCALE GENOMIC DNA]</scope>
    <source>
        <strain evidence="6 7">IBT 29228</strain>
    </source>
</reference>
<dbReference type="SUPFAM" id="SSF51905">
    <property type="entry name" value="FAD/NAD(P)-binding domain"/>
    <property type="match status" value="1"/>
</dbReference>
<evidence type="ECO:0000313" key="7">
    <source>
        <dbReference type="Proteomes" id="UP000326198"/>
    </source>
</evidence>
<dbReference type="PRINTS" id="PR00420">
    <property type="entry name" value="RNGMNOXGNASE"/>
</dbReference>
<evidence type="ECO:0000256" key="3">
    <source>
        <dbReference type="ARBA" id="ARBA00022827"/>
    </source>
</evidence>
<dbReference type="InterPro" id="IPR050641">
    <property type="entry name" value="RIFMO-like"/>
</dbReference>
<keyword evidence="4" id="KW-0560">Oxidoreductase</keyword>
<dbReference type="PANTHER" id="PTHR43004">
    <property type="entry name" value="TRK SYSTEM POTASSIUM UPTAKE PROTEIN"/>
    <property type="match status" value="1"/>
</dbReference>
<sequence>MTCADVLIIGAGPTGLVLALWLTRQGVTVRIIDKSEAKPSTSRALAIHARTLELYGQLDLAEDVVANGHNIAATNVWAGGIHRSHIPFGELGIGLTPYPFIHIYPQDQHERLLEVRLNAMGVQVERNRELVEFQEQGSSITARLRDLTKPHIDNGDLETCEATFVVGCDGAHSAVRQNCGIGFEGATYSQLFYVADIEGSGPGLNGQAHLSMSSKQFFLLMAYDKDRRARLNGAVDENALTKNISDLTLEDVVPDGGKSVGVQIDKVNWFSTYHVHHRVADAFRSGRAFLVGDAAHIHSPVGGQGMNTGIGDAINLAWKLAAVIQDKADMSLLDSYEVERRAFAALLVNTTDTAFNVIASESYLSYFIRTWFIPYVSPVLAKFGLVRQRVFRGVSQIMLNYRDSALSAGTAGTVQGGDRIPWAPVGDLDNFQSLKEITWQVHVYGEVRDTLKEWCHSKAIPLHIFPWHEKYQLVGLGKDAAYLVRPDTYVAVAEPSGLPDQYDQYLKDNNIRI</sequence>
<dbReference type="Gene3D" id="3.50.50.60">
    <property type="entry name" value="FAD/NAD(P)-binding domain"/>
    <property type="match status" value="1"/>
</dbReference>
<proteinExistence type="predicted"/>
<accession>A0A5N7ARL2</accession>
<gene>
    <name evidence="6" type="ORF">BDV26DRAFT_274054</name>
</gene>